<reference evidence="1 2" key="1">
    <citation type="submission" date="2020-05" db="EMBL/GenBank/DDBJ databases">
        <authorList>
            <person name="Campoy J."/>
            <person name="Schneeberger K."/>
            <person name="Spophaly S."/>
        </authorList>
    </citation>
    <scope>NUCLEOTIDE SEQUENCE [LARGE SCALE GENOMIC DNA]</scope>
    <source>
        <strain evidence="1">PruArmRojPasFocal</strain>
    </source>
</reference>
<dbReference type="AlphaFoldDB" id="A0A6J5VCB8"/>
<evidence type="ECO:0008006" key="3">
    <source>
        <dbReference type="Google" id="ProtNLM"/>
    </source>
</evidence>
<protein>
    <recommendedName>
        <fullName evidence="3">Reverse transcriptase zinc-binding domain-containing protein</fullName>
    </recommendedName>
</protein>
<name>A0A6J5VCB8_PRUAR</name>
<sequence>MAMCFMLKRGANASWVWSSILEGLNVINQGMQWQVINGESVRLWHDCWIHPIQVFDYPAIYRLI</sequence>
<evidence type="ECO:0000313" key="2">
    <source>
        <dbReference type="Proteomes" id="UP000507222"/>
    </source>
</evidence>
<evidence type="ECO:0000313" key="1">
    <source>
        <dbReference type="EMBL" id="CAB4283548.1"/>
    </source>
</evidence>
<dbReference type="Proteomes" id="UP000507222">
    <property type="component" value="Unassembled WGS sequence"/>
</dbReference>
<proteinExistence type="predicted"/>
<dbReference type="EMBL" id="CAEKDK010000006">
    <property type="protein sequence ID" value="CAB4283548.1"/>
    <property type="molecule type" value="Genomic_DNA"/>
</dbReference>
<accession>A0A6J5VCB8</accession>
<organism evidence="1 2">
    <name type="scientific">Prunus armeniaca</name>
    <name type="common">Apricot</name>
    <name type="synonym">Armeniaca vulgaris</name>
    <dbReference type="NCBI Taxonomy" id="36596"/>
    <lineage>
        <taxon>Eukaryota</taxon>
        <taxon>Viridiplantae</taxon>
        <taxon>Streptophyta</taxon>
        <taxon>Embryophyta</taxon>
        <taxon>Tracheophyta</taxon>
        <taxon>Spermatophyta</taxon>
        <taxon>Magnoliopsida</taxon>
        <taxon>eudicotyledons</taxon>
        <taxon>Gunneridae</taxon>
        <taxon>Pentapetalae</taxon>
        <taxon>rosids</taxon>
        <taxon>fabids</taxon>
        <taxon>Rosales</taxon>
        <taxon>Rosaceae</taxon>
        <taxon>Amygdaloideae</taxon>
        <taxon>Amygdaleae</taxon>
        <taxon>Prunus</taxon>
    </lineage>
</organism>
<gene>
    <name evidence="1" type="ORF">CURHAP_LOCUS38289</name>
</gene>